<dbReference type="Gene3D" id="1.10.260.40">
    <property type="entry name" value="lambda repressor-like DNA-binding domains"/>
    <property type="match status" value="1"/>
</dbReference>
<name>A0A4V2Y8F2_9PSEU</name>
<organism evidence="2 3">
    <name type="scientific">Saccharopolyspora aridisoli</name>
    <dbReference type="NCBI Taxonomy" id="2530385"/>
    <lineage>
        <taxon>Bacteria</taxon>
        <taxon>Bacillati</taxon>
        <taxon>Actinomycetota</taxon>
        <taxon>Actinomycetes</taxon>
        <taxon>Pseudonocardiales</taxon>
        <taxon>Pseudonocardiaceae</taxon>
        <taxon>Saccharopolyspora</taxon>
    </lineage>
</organism>
<dbReference type="OrthoDB" id="3687959at2"/>
<comment type="caution">
    <text evidence="2">The sequence shown here is derived from an EMBL/GenBank/DDBJ whole genome shotgun (WGS) entry which is preliminary data.</text>
</comment>
<reference evidence="2 3" key="1">
    <citation type="submission" date="2019-03" db="EMBL/GenBank/DDBJ databases">
        <title>Draft genome sequences of novel Actinobacteria.</title>
        <authorList>
            <person name="Sahin N."/>
            <person name="Ay H."/>
            <person name="Saygin H."/>
        </authorList>
    </citation>
    <scope>NUCLEOTIDE SEQUENCE [LARGE SCALE GENOMIC DNA]</scope>
    <source>
        <strain evidence="2 3">16K404</strain>
    </source>
</reference>
<protein>
    <submittedName>
        <fullName evidence="2">XRE family transcriptional regulator</fullName>
    </submittedName>
</protein>
<dbReference type="AlphaFoldDB" id="A0A4V2Y8F2"/>
<proteinExistence type="predicted"/>
<evidence type="ECO:0000313" key="2">
    <source>
        <dbReference type="EMBL" id="TDC95795.1"/>
    </source>
</evidence>
<sequence>MVPRKKPGVRARGLGAELAALRSTTGRTVTDIASALGWSKSTLSRLENGLRNIEPEEVSALLAVYGVKGVERDRLIGMSKNLDEPGWWAVGLPGLPSESATLASYESEASRLISWEPLLVPGLLQTMEYTRAFMLGDGIALDQVEMRLMARLRRQQVLKRAGLEFLGVIGEAALRSGVGGPDVMYAQLKHIRERSKERSVSVRVVPSDSPAHPGMVGGFMLLEFPTARPVVHVELARTAVFLDEAPMTGPYQEAFERLDAVALSARESQQLISGLMRELR</sequence>
<dbReference type="GO" id="GO:0003677">
    <property type="term" value="F:DNA binding"/>
    <property type="evidence" value="ECO:0007669"/>
    <property type="project" value="InterPro"/>
</dbReference>
<dbReference type="InterPro" id="IPR001387">
    <property type="entry name" value="Cro/C1-type_HTH"/>
</dbReference>
<evidence type="ECO:0000313" key="3">
    <source>
        <dbReference type="Proteomes" id="UP000294744"/>
    </source>
</evidence>
<dbReference type="Proteomes" id="UP000294744">
    <property type="component" value="Unassembled WGS sequence"/>
</dbReference>
<dbReference type="PROSITE" id="PS50943">
    <property type="entry name" value="HTH_CROC1"/>
    <property type="match status" value="1"/>
</dbReference>
<dbReference type="InterPro" id="IPR043917">
    <property type="entry name" value="DUF5753"/>
</dbReference>
<keyword evidence="3" id="KW-1185">Reference proteome</keyword>
<feature type="domain" description="HTH cro/C1-type" evidence="1">
    <location>
        <begin position="18"/>
        <end position="72"/>
    </location>
</feature>
<evidence type="ECO:0000259" key="1">
    <source>
        <dbReference type="PROSITE" id="PS50943"/>
    </source>
</evidence>
<dbReference type="Pfam" id="PF13560">
    <property type="entry name" value="HTH_31"/>
    <property type="match status" value="1"/>
</dbReference>
<gene>
    <name evidence="2" type="ORF">E1161_03105</name>
</gene>
<accession>A0A4V2Y8F2</accession>
<dbReference type="SMART" id="SM00530">
    <property type="entry name" value="HTH_XRE"/>
    <property type="match status" value="1"/>
</dbReference>
<dbReference type="SUPFAM" id="SSF47413">
    <property type="entry name" value="lambda repressor-like DNA-binding domains"/>
    <property type="match status" value="1"/>
</dbReference>
<dbReference type="CDD" id="cd00093">
    <property type="entry name" value="HTH_XRE"/>
    <property type="match status" value="1"/>
</dbReference>
<dbReference type="EMBL" id="SMKV01000003">
    <property type="protein sequence ID" value="TDC95795.1"/>
    <property type="molecule type" value="Genomic_DNA"/>
</dbReference>
<dbReference type="Pfam" id="PF19054">
    <property type="entry name" value="DUF5753"/>
    <property type="match status" value="1"/>
</dbReference>
<dbReference type="InterPro" id="IPR010982">
    <property type="entry name" value="Lambda_DNA-bd_dom_sf"/>
</dbReference>